<dbReference type="EMBL" id="CP021235">
    <property type="protein sequence ID" value="ARS35002.1"/>
    <property type="molecule type" value="Genomic_DNA"/>
</dbReference>
<accession>A0A1X9YQ68</accession>
<dbReference type="Gene3D" id="3.30.530.20">
    <property type="match status" value="1"/>
</dbReference>
<keyword evidence="2" id="KW-1185">Reference proteome</keyword>
<dbReference type="KEGG" id="pact:CA264_05850"/>
<dbReference type="InterPro" id="IPR019587">
    <property type="entry name" value="Polyketide_cyclase/dehydratase"/>
</dbReference>
<organism evidence="1 2">
    <name type="scientific">Pontibacter actiniarum</name>
    <dbReference type="NCBI Taxonomy" id="323450"/>
    <lineage>
        <taxon>Bacteria</taxon>
        <taxon>Pseudomonadati</taxon>
        <taxon>Bacteroidota</taxon>
        <taxon>Cytophagia</taxon>
        <taxon>Cytophagales</taxon>
        <taxon>Hymenobacteraceae</taxon>
        <taxon>Pontibacter</taxon>
    </lineage>
</organism>
<dbReference type="OrthoDB" id="9807923at2"/>
<sequence>MLLKIDALNPTKNTRELYLKPTLMKLFTLSLLSLLLLLAAAIGFPYLLPTQISVQQSIYLQEPPEEVYPYLNNPTQWEHWSVLSKRHDPSIIHLYGGPLEGKGSRLQWSGDRAGNGYIHFTESISPSTITYLQTEKENPAGLQGAFYLNPAAEGTKVTWRQQVGLADTPLARLQGALRKYKMQQEQEQGLLGLKALLESKSKKRASLCPPLPTRTRPHPLQQVWPCSCRASVKNAPPKAARWLGWPVRNARPSAV</sequence>
<reference evidence="2" key="1">
    <citation type="submission" date="2017-05" db="EMBL/GenBank/DDBJ databases">
        <authorList>
            <person name="Ray J."/>
            <person name="Price M."/>
            <person name="Deutschbauer A."/>
        </authorList>
    </citation>
    <scope>NUCLEOTIDE SEQUENCE [LARGE SCALE GENOMIC DNA]</scope>
    <source>
        <strain evidence="2">DSM 19842</strain>
    </source>
</reference>
<evidence type="ECO:0000313" key="2">
    <source>
        <dbReference type="Proteomes" id="UP000266292"/>
    </source>
</evidence>
<evidence type="ECO:0008006" key="3">
    <source>
        <dbReference type="Google" id="ProtNLM"/>
    </source>
</evidence>
<dbReference type="InterPro" id="IPR023393">
    <property type="entry name" value="START-like_dom_sf"/>
</dbReference>
<dbReference type="Proteomes" id="UP000266292">
    <property type="component" value="Chromosome"/>
</dbReference>
<name>A0A1X9YQ68_9BACT</name>
<evidence type="ECO:0000313" key="1">
    <source>
        <dbReference type="EMBL" id="ARS35002.1"/>
    </source>
</evidence>
<gene>
    <name evidence="1" type="ORF">CA264_05850</name>
</gene>
<dbReference type="AlphaFoldDB" id="A0A1X9YQ68"/>
<dbReference type="Pfam" id="PF10604">
    <property type="entry name" value="Polyketide_cyc2"/>
    <property type="match status" value="1"/>
</dbReference>
<dbReference type="SUPFAM" id="SSF55961">
    <property type="entry name" value="Bet v1-like"/>
    <property type="match status" value="1"/>
</dbReference>
<protein>
    <recommendedName>
        <fullName evidence="3">Polyketide cyclase</fullName>
    </recommendedName>
</protein>
<proteinExistence type="predicted"/>